<name>A0ABQ7EZG5_BRACR</name>
<feature type="compositionally biased region" description="Polar residues" evidence="1">
    <location>
        <begin position="338"/>
        <end position="350"/>
    </location>
</feature>
<evidence type="ECO:0000256" key="1">
    <source>
        <dbReference type="SAM" id="MobiDB-lite"/>
    </source>
</evidence>
<feature type="region of interest" description="Disordered" evidence="1">
    <location>
        <begin position="205"/>
        <end position="368"/>
    </location>
</feature>
<dbReference type="EMBL" id="QGKV02000297">
    <property type="protein sequence ID" value="KAF3608962.1"/>
    <property type="molecule type" value="Genomic_DNA"/>
</dbReference>
<reference evidence="2 3" key="1">
    <citation type="journal article" date="2020" name="BMC Genomics">
        <title>Intraspecific diversification of the crop wild relative Brassica cretica Lam. using demographic model selection.</title>
        <authorList>
            <person name="Kioukis A."/>
            <person name="Michalopoulou V.A."/>
            <person name="Briers L."/>
            <person name="Pirintsos S."/>
            <person name="Studholme D.J."/>
            <person name="Pavlidis P."/>
            <person name="Sarris P.F."/>
        </authorList>
    </citation>
    <scope>NUCLEOTIDE SEQUENCE [LARGE SCALE GENOMIC DNA]</scope>
    <source>
        <strain evidence="3">cv. PFS-1207/04</strain>
    </source>
</reference>
<proteinExistence type="predicted"/>
<feature type="region of interest" description="Disordered" evidence="1">
    <location>
        <begin position="588"/>
        <end position="624"/>
    </location>
</feature>
<feature type="compositionally biased region" description="Basic residues" evidence="1">
    <location>
        <begin position="588"/>
        <end position="602"/>
    </location>
</feature>
<feature type="compositionally biased region" description="Basic and acidic residues" evidence="1">
    <location>
        <begin position="263"/>
        <end position="314"/>
    </location>
</feature>
<feature type="compositionally biased region" description="Basic and acidic residues" evidence="1">
    <location>
        <begin position="383"/>
        <end position="393"/>
    </location>
</feature>
<dbReference type="Proteomes" id="UP000266723">
    <property type="component" value="Unassembled WGS sequence"/>
</dbReference>
<protein>
    <recommendedName>
        <fullName evidence="4">DUF4005 domain-containing protein</fullName>
    </recommendedName>
</protein>
<sequence length="663" mass="74439">MACPMQLWTRSRVHHISESIDIYLRTKTMITGPQVTPKAISRFKVPPGAFSDLSQHPLQTHKGDYLHSLCSVVSTALSDLNSPLAFLPSLLLYNHGLASPFVSPLVYCYASYQPSPLAYCYVPYSTTQSSMIVRNGGSSNVRRKLESKDEIIQIPDCDLDAVTERFRTWTSLDSKRARIQVSVNVDKPLQFERRIDTMKMHVPNLLRRNENSNGNNEKSLNAQADPPSLTIGTMKRPRSPLNGRHSPNLGRHRLSSSNQPQSDYRREEKRQKLSTPRENRAYRPYQKELSKDRESSYRDHPCKDDVWRRPEHPPRASSAYGNGKDISSNSPHREIPYSQKNRWPKQTESYRGSIFPSSPIGEKSPNPSCLRLSENHQLGHLDLGDVNRTEHPKSPLTGTAEEHLRRIKGKAHITDTPTSRDREPCARSSSVIIRDPENRHQTHQHTISLRPEASSPGHKNNVLKQLDLDIDLDLGQDSEITLTEDEITLADSMVMEIERLEMDAEMLDNDDLLDEVPYDNSEKIDAISQQSPDNANTTNELQEDLSMVPLPTAPSQAKNALAQTQDIAQRASLPMTSAKGYLKKLVPKNPKLKGQKASKASKKLNQLRGRSPRKRSTLGNLSTVSSPAVPRIKVFPSALSKKLLSLSGSVVSQKPPSKRICVP</sequence>
<feature type="compositionally biased region" description="Polar residues" evidence="1">
    <location>
        <begin position="211"/>
        <end position="222"/>
    </location>
</feature>
<feature type="region of interest" description="Disordered" evidence="1">
    <location>
        <begin position="383"/>
        <end position="457"/>
    </location>
</feature>
<gene>
    <name evidence="2" type="ORF">DY000_02050195</name>
</gene>
<accession>A0ABQ7EZG5</accession>
<keyword evidence="3" id="KW-1185">Reference proteome</keyword>
<comment type="caution">
    <text evidence="2">The sequence shown here is derived from an EMBL/GenBank/DDBJ whole genome shotgun (WGS) entry which is preliminary data.</text>
</comment>
<evidence type="ECO:0000313" key="3">
    <source>
        <dbReference type="Proteomes" id="UP000266723"/>
    </source>
</evidence>
<evidence type="ECO:0008006" key="4">
    <source>
        <dbReference type="Google" id="ProtNLM"/>
    </source>
</evidence>
<organism evidence="2 3">
    <name type="scientific">Brassica cretica</name>
    <name type="common">Mustard</name>
    <dbReference type="NCBI Taxonomy" id="69181"/>
    <lineage>
        <taxon>Eukaryota</taxon>
        <taxon>Viridiplantae</taxon>
        <taxon>Streptophyta</taxon>
        <taxon>Embryophyta</taxon>
        <taxon>Tracheophyta</taxon>
        <taxon>Spermatophyta</taxon>
        <taxon>Magnoliopsida</taxon>
        <taxon>eudicotyledons</taxon>
        <taxon>Gunneridae</taxon>
        <taxon>Pentapetalae</taxon>
        <taxon>rosids</taxon>
        <taxon>malvids</taxon>
        <taxon>Brassicales</taxon>
        <taxon>Brassicaceae</taxon>
        <taxon>Brassiceae</taxon>
        <taxon>Brassica</taxon>
    </lineage>
</organism>
<evidence type="ECO:0000313" key="2">
    <source>
        <dbReference type="EMBL" id="KAF3608962.1"/>
    </source>
</evidence>